<feature type="compositionally biased region" description="Low complexity" evidence="1">
    <location>
        <begin position="7"/>
        <end position="24"/>
    </location>
</feature>
<sequence length="334" mass="37133">MLSYHGPARAPAAWRPAARPSSSSRSDHQNQPPARHDNNSADLGIATHLRARRAAVQSGQRGQRDGRPDAEQSLSPPHHHLLMRRARITLKPLKPHAGHWECERSKSTGHFSTCCSQGKVQLPTPPQPDPEYRNLLEGSGSEPKAFRENARPYNNALSFTSLAAHFDQTQVGTLGPSVFRVFGRLYHQFGALIPAVNQRPALAQTWFIDPANTDTRQVGPDGAESRIQRTTLTKLESVLRTGNRFVRQFAWAKVREGRDRRTHNLPTSSTEMAMFVCDSDTHTETYQIVSSLHRSPMPLQYPLIFSAGGDGYHPSFPLCGFKQAGSPFLGRPPR</sequence>
<evidence type="ECO:0000256" key="1">
    <source>
        <dbReference type="SAM" id="MobiDB-lite"/>
    </source>
</evidence>
<reference evidence="3" key="1">
    <citation type="submission" date="2016-10" db="EMBL/GenBank/DDBJ databases">
        <authorList>
            <person name="Jeantristanb JTB J.-T."/>
            <person name="Ricardo R."/>
        </authorList>
    </citation>
    <scope>NUCLEOTIDE SEQUENCE [LARGE SCALE GENOMIC DNA]</scope>
</reference>
<gene>
    <name evidence="2" type="ORF">BZ3500_MVSOF-1268-A1-R1_CHR1-3G01552</name>
</gene>
<dbReference type="PANTHER" id="PTHR45786:SF74">
    <property type="entry name" value="ATP-DEPENDENT DNA HELICASE"/>
    <property type="match status" value="1"/>
</dbReference>
<organism evidence="2 3">
    <name type="scientific">Microbotryum saponariae</name>
    <dbReference type="NCBI Taxonomy" id="289078"/>
    <lineage>
        <taxon>Eukaryota</taxon>
        <taxon>Fungi</taxon>
        <taxon>Dikarya</taxon>
        <taxon>Basidiomycota</taxon>
        <taxon>Pucciniomycotina</taxon>
        <taxon>Microbotryomycetes</taxon>
        <taxon>Microbotryales</taxon>
        <taxon>Microbotryaceae</taxon>
        <taxon>Microbotryum</taxon>
    </lineage>
</organism>
<dbReference type="OrthoDB" id="3366231at2759"/>
<evidence type="ECO:0000313" key="3">
    <source>
        <dbReference type="Proteomes" id="UP000249723"/>
    </source>
</evidence>
<dbReference type="STRING" id="289078.A0A2X0KJZ1"/>
<evidence type="ECO:0000313" key="2">
    <source>
        <dbReference type="EMBL" id="SCZ89745.1"/>
    </source>
</evidence>
<keyword evidence="3" id="KW-1185">Reference proteome</keyword>
<proteinExistence type="predicted"/>
<accession>A0A2X0KJZ1</accession>
<dbReference type="PANTHER" id="PTHR45786">
    <property type="entry name" value="DNA BINDING PROTEIN-LIKE"/>
    <property type="match status" value="1"/>
</dbReference>
<name>A0A2X0KJZ1_9BASI</name>
<dbReference type="AlphaFoldDB" id="A0A2X0KJZ1"/>
<dbReference type="EMBL" id="FMWP01000014">
    <property type="protein sequence ID" value="SCZ89745.1"/>
    <property type="molecule type" value="Genomic_DNA"/>
</dbReference>
<dbReference type="Proteomes" id="UP000249723">
    <property type="component" value="Unassembled WGS sequence"/>
</dbReference>
<feature type="region of interest" description="Disordered" evidence="1">
    <location>
        <begin position="1"/>
        <end position="79"/>
    </location>
</feature>
<protein>
    <submittedName>
        <fullName evidence="2">BZ3500_MvSof-1268-A1-R1_Chr1-3g01552 protein</fullName>
    </submittedName>
</protein>